<accession>A0A0A8YWQ1</accession>
<name>A0A0A8YWQ1_ARUDO</name>
<reference evidence="1" key="2">
    <citation type="journal article" date="2015" name="Data Brief">
        <title>Shoot transcriptome of the giant reed, Arundo donax.</title>
        <authorList>
            <person name="Barrero R.A."/>
            <person name="Guerrero F.D."/>
            <person name="Moolhuijzen P."/>
            <person name="Goolsby J.A."/>
            <person name="Tidwell J."/>
            <person name="Bellgard S.E."/>
            <person name="Bellgard M.I."/>
        </authorList>
    </citation>
    <scope>NUCLEOTIDE SEQUENCE</scope>
    <source>
        <tissue evidence="1">Shoot tissue taken approximately 20 cm above the soil surface</tissue>
    </source>
</reference>
<protein>
    <submittedName>
        <fullName evidence="1">Uncharacterized protein</fullName>
    </submittedName>
</protein>
<organism evidence="1">
    <name type="scientific">Arundo donax</name>
    <name type="common">Giant reed</name>
    <name type="synonym">Donax arundinaceus</name>
    <dbReference type="NCBI Taxonomy" id="35708"/>
    <lineage>
        <taxon>Eukaryota</taxon>
        <taxon>Viridiplantae</taxon>
        <taxon>Streptophyta</taxon>
        <taxon>Embryophyta</taxon>
        <taxon>Tracheophyta</taxon>
        <taxon>Spermatophyta</taxon>
        <taxon>Magnoliopsida</taxon>
        <taxon>Liliopsida</taxon>
        <taxon>Poales</taxon>
        <taxon>Poaceae</taxon>
        <taxon>PACMAD clade</taxon>
        <taxon>Arundinoideae</taxon>
        <taxon>Arundineae</taxon>
        <taxon>Arundo</taxon>
    </lineage>
</organism>
<proteinExistence type="predicted"/>
<sequence>MNIYVCKFNLATLTV</sequence>
<evidence type="ECO:0000313" key="1">
    <source>
        <dbReference type="EMBL" id="JAD31549.1"/>
    </source>
</evidence>
<dbReference type="EMBL" id="GBRH01266346">
    <property type="protein sequence ID" value="JAD31549.1"/>
    <property type="molecule type" value="Transcribed_RNA"/>
</dbReference>
<reference evidence="1" key="1">
    <citation type="submission" date="2014-09" db="EMBL/GenBank/DDBJ databases">
        <authorList>
            <person name="Magalhaes I.L.F."/>
            <person name="Oliveira U."/>
            <person name="Santos F.R."/>
            <person name="Vidigal T.H.D.A."/>
            <person name="Brescovit A.D."/>
            <person name="Santos A.J."/>
        </authorList>
    </citation>
    <scope>NUCLEOTIDE SEQUENCE</scope>
    <source>
        <tissue evidence="1">Shoot tissue taken approximately 20 cm above the soil surface</tissue>
    </source>
</reference>